<dbReference type="RefSeq" id="WP_165611806.1">
    <property type="nucleotide sequence ID" value="NZ_FOIZ01000001.1"/>
</dbReference>
<gene>
    <name evidence="2" type="ORF">SAMN04488515_1681</name>
</gene>
<feature type="domain" description="Peptidoglycan binding-like" evidence="1">
    <location>
        <begin position="113"/>
        <end position="152"/>
    </location>
</feature>
<dbReference type="STRING" id="364200.SAMN04488515_1681"/>
<evidence type="ECO:0000259" key="1">
    <source>
        <dbReference type="Pfam" id="PF01471"/>
    </source>
</evidence>
<dbReference type="Proteomes" id="UP000199167">
    <property type="component" value="Unassembled WGS sequence"/>
</dbReference>
<accession>A0A1I0Q5V7</accession>
<dbReference type="InterPro" id="IPR036365">
    <property type="entry name" value="PGBD-like_sf"/>
</dbReference>
<dbReference type="SUPFAM" id="SSF47090">
    <property type="entry name" value="PGBD-like"/>
    <property type="match status" value="1"/>
</dbReference>
<name>A0A1I0Q5V7_9RHOB</name>
<keyword evidence="3" id="KW-1185">Reference proteome</keyword>
<organism evidence="2 3">
    <name type="scientific">Cognatiyoonia koreensis</name>
    <dbReference type="NCBI Taxonomy" id="364200"/>
    <lineage>
        <taxon>Bacteria</taxon>
        <taxon>Pseudomonadati</taxon>
        <taxon>Pseudomonadota</taxon>
        <taxon>Alphaproteobacteria</taxon>
        <taxon>Rhodobacterales</taxon>
        <taxon>Paracoccaceae</taxon>
        <taxon>Cognatiyoonia</taxon>
    </lineage>
</organism>
<dbReference type="Gene3D" id="1.10.101.10">
    <property type="entry name" value="PGBD-like superfamily/PGBD"/>
    <property type="match status" value="1"/>
</dbReference>
<sequence>MTAKYISVLGVIALTACGPQPGVEQPTQSSADEVITLGAIETSTSGACFAKTAGPTETVVIEELLEVAPAVKDRNGVVVSPAVFRNVSRPATNTVGDGERFETVCPPALTPAFVATLQRAMITRRAYSGAVNGQYDTATGLAVQRFQREQGIDSPYLAVSTARQLGVLAVERDSL</sequence>
<evidence type="ECO:0000313" key="3">
    <source>
        <dbReference type="Proteomes" id="UP000199167"/>
    </source>
</evidence>
<proteinExistence type="predicted"/>
<dbReference type="AlphaFoldDB" id="A0A1I0Q5V7"/>
<dbReference type="EMBL" id="FOIZ01000001">
    <property type="protein sequence ID" value="SEW22155.1"/>
    <property type="molecule type" value="Genomic_DNA"/>
</dbReference>
<dbReference type="Pfam" id="PF01471">
    <property type="entry name" value="PG_binding_1"/>
    <property type="match status" value="1"/>
</dbReference>
<dbReference type="InterPro" id="IPR036366">
    <property type="entry name" value="PGBDSf"/>
</dbReference>
<reference evidence="2 3" key="1">
    <citation type="submission" date="2016-10" db="EMBL/GenBank/DDBJ databases">
        <authorList>
            <person name="de Groot N.N."/>
        </authorList>
    </citation>
    <scope>NUCLEOTIDE SEQUENCE [LARGE SCALE GENOMIC DNA]</scope>
    <source>
        <strain evidence="2 3">DSM 17925</strain>
    </source>
</reference>
<protein>
    <submittedName>
        <fullName evidence="2">Putative peptidoglycan binding domain-containing protein</fullName>
    </submittedName>
</protein>
<evidence type="ECO:0000313" key="2">
    <source>
        <dbReference type="EMBL" id="SEW22155.1"/>
    </source>
</evidence>
<dbReference type="PROSITE" id="PS51257">
    <property type="entry name" value="PROKAR_LIPOPROTEIN"/>
    <property type="match status" value="1"/>
</dbReference>
<dbReference type="InterPro" id="IPR002477">
    <property type="entry name" value="Peptidoglycan-bd-like"/>
</dbReference>